<evidence type="ECO:0000313" key="4">
    <source>
        <dbReference type="Proteomes" id="UP000054408"/>
    </source>
</evidence>
<dbReference type="AlphaFoldDB" id="A0A0L0DLL6"/>
<dbReference type="OrthoDB" id="10258212at2759"/>
<dbReference type="Pfam" id="PF07065">
    <property type="entry name" value="D123"/>
    <property type="match status" value="1"/>
</dbReference>
<gene>
    <name evidence="3" type="ORF">AMSG_01120</name>
</gene>
<organism evidence="3 4">
    <name type="scientific">Thecamonas trahens ATCC 50062</name>
    <dbReference type="NCBI Taxonomy" id="461836"/>
    <lineage>
        <taxon>Eukaryota</taxon>
        <taxon>Apusozoa</taxon>
        <taxon>Apusomonadida</taxon>
        <taxon>Apusomonadidae</taxon>
        <taxon>Thecamonas</taxon>
    </lineage>
</organism>
<proteinExistence type="inferred from homology"/>
<keyword evidence="2" id="KW-0175">Coiled coil</keyword>
<evidence type="ECO:0000256" key="1">
    <source>
        <dbReference type="ARBA" id="ARBA00011047"/>
    </source>
</evidence>
<dbReference type="Proteomes" id="UP000054408">
    <property type="component" value="Unassembled WGS sequence"/>
</dbReference>
<sequence>MECTWVVDGVFVTADRDMVNERTSEDAQSVFDVSSPLTSSTSGADARPRCDVCGKPFDGWSAVFAHKGSGENCDPGAGAAGEAEATVTMSARVADEVRDTVHALGRELVESSDGRWSMKYLARSVEFALDQLTYARCNAYNLERWYPAVEAAYDAAGKPLPTARSIFLPLSDPDIDILCKTFSRGEFGSSLSRAESETLAALERRVQAAMDEATLMSTRFFVRLSTRSPKDAVTSQDGTAKDALAVTRAREALALIGRSMRCYSDLQAHLKFRALPNLPAMNLILREWVDMPFDYEFRCFVASGALTAISQYACFDVVPELHDTATLDAIRDAIVELHTSLDPLLSLDSYVFDVVWMPDTGSVSLIEINPFGAELSSGACLFSWTRDRALLYGDEPAAGSQPAVRVLRELIGKASVPRVAPSAMFGV</sequence>
<dbReference type="GO" id="GO:0005737">
    <property type="term" value="C:cytoplasm"/>
    <property type="evidence" value="ECO:0007669"/>
    <property type="project" value="TreeGrafter"/>
</dbReference>
<evidence type="ECO:0000256" key="2">
    <source>
        <dbReference type="SAM" id="Coils"/>
    </source>
</evidence>
<protein>
    <recommendedName>
        <fullName evidence="5">Cell division cycle protein 123</fullName>
    </recommendedName>
</protein>
<dbReference type="STRING" id="461836.A0A0L0DLL6"/>
<evidence type="ECO:0008006" key="5">
    <source>
        <dbReference type="Google" id="ProtNLM"/>
    </source>
</evidence>
<dbReference type="InterPro" id="IPR009772">
    <property type="entry name" value="CDC123"/>
</dbReference>
<dbReference type="PANTHER" id="PTHR15323">
    <property type="entry name" value="D123 PROTEIN"/>
    <property type="match status" value="1"/>
</dbReference>
<accession>A0A0L0DLL6</accession>
<feature type="coiled-coil region" evidence="2">
    <location>
        <begin position="192"/>
        <end position="219"/>
    </location>
</feature>
<evidence type="ECO:0000313" key="3">
    <source>
        <dbReference type="EMBL" id="KNC52293.1"/>
    </source>
</evidence>
<dbReference type="eggNOG" id="ENOG502SD0G">
    <property type="taxonomic scope" value="Eukaryota"/>
</dbReference>
<keyword evidence="4" id="KW-1185">Reference proteome</keyword>
<dbReference type="OMA" id="DIDILCK"/>
<name>A0A0L0DLL6_THETB</name>
<dbReference type="GeneID" id="25560889"/>
<comment type="similarity">
    <text evidence="1">Belongs to the CDC123 family.</text>
</comment>
<dbReference type="RefSeq" id="XP_013762292.1">
    <property type="nucleotide sequence ID" value="XM_013906838.1"/>
</dbReference>
<reference evidence="3 4" key="1">
    <citation type="submission" date="2010-05" db="EMBL/GenBank/DDBJ databases">
        <title>The Genome Sequence of Thecamonas trahens ATCC 50062.</title>
        <authorList>
            <consortium name="The Broad Institute Genome Sequencing Platform"/>
            <person name="Russ C."/>
            <person name="Cuomo C."/>
            <person name="Shea T."/>
            <person name="Young S.K."/>
            <person name="Zeng Q."/>
            <person name="Koehrsen M."/>
            <person name="Haas B."/>
            <person name="Borodovsky M."/>
            <person name="Guigo R."/>
            <person name="Alvarado L."/>
            <person name="Berlin A."/>
            <person name="Bochicchio J."/>
            <person name="Borenstein D."/>
            <person name="Chapman S."/>
            <person name="Chen Z."/>
            <person name="Freedman E."/>
            <person name="Gellesch M."/>
            <person name="Goldberg J."/>
            <person name="Griggs A."/>
            <person name="Gujja S."/>
            <person name="Heilman E."/>
            <person name="Heiman D."/>
            <person name="Hepburn T."/>
            <person name="Howarth C."/>
            <person name="Jen D."/>
            <person name="Larson L."/>
            <person name="Mehta T."/>
            <person name="Park D."/>
            <person name="Pearson M."/>
            <person name="Roberts A."/>
            <person name="Saif S."/>
            <person name="Shenoy N."/>
            <person name="Sisk P."/>
            <person name="Stolte C."/>
            <person name="Sykes S."/>
            <person name="Thomson T."/>
            <person name="Walk T."/>
            <person name="White J."/>
            <person name="Yandava C."/>
            <person name="Burger G."/>
            <person name="Gray M.W."/>
            <person name="Holland P.W.H."/>
            <person name="King N."/>
            <person name="Lang F.B.F."/>
            <person name="Roger A.J."/>
            <person name="Ruiz-Trillo I."/>
            <person name="Lander E."/>
            <person name="Nusbaum C."/>
        </authorList>
    </citation>
    <scope>NUCLEOTIDE SEQUENCE [LARGE SCALE GENOMIC DNA]</scope>
    <source>
        <strain evidence="3 4">ATCC 50062</strain>
    </source>
</reference>
<dbReference type="PANTHER" id="PTHR15323:SF6">
    <property type="entry name" value="CELL DIVISION CYCLE PROTEIN 123 HOMOLOG"/>
    <property type="match status" value="1"/>
</dbReference>
<dbReference type="EMBL" id="GL349436">
    <property type="protein sequence ID" value="KNC52293.1"/>
    <property type="molecule type" value="Genomic_DNA"/>
</dbReference>